<dbReference type="Proteomes" id="UP000800093">
    <property type="component" value="Unassembled WGS sequence"/>
</dbReference>
<accession>A0A9P4K5E6</accession>
<keyword evidence="2" id="KW-1185">Reference proteome</keyword>
<protein>
    <submittedName>
        <fullName evidence="1">Uncharacterized protein</fullName>
    </submittedName>
</protein>
<organism evidence="1 2">
    <name type="scientific">Lojkania enalia</name>
    <dbReference type="NCBI Taxonomy" id="147567"/>
    <lineage>
        <taxon>Eukaryota</taxon>
        <taxon>Fungi</taxon>
        <taxon>Dikarya</taxon>
        <taxon>Ascomycota</taxon>
        <taxon>Pezizomycotina</taxon>
        <taxon>Dothideomycetes</taxon>
        <taxon>Pleosporomycetidae</taxon>
        <taxon>Pleosporales</taxon>
        <taxon>Pleosporales incertae sedis</taxon>
        <taxon>Lojkania</taxon>
    </lineage>
</organism>
<comment type="caution">
    <text evidence="1">The sequence shown here is derived from an EMBL/GenBank/DDBJ whole genome shotgun (WGS) entry which is preliminary data.</text>
</comment>
<evidence type="ECO:0000313" key="1">
    <source>
        <dbReference type="EMBL" id="KAF2263214.1"/>
    </source>
</evidence>
<name>A0A9P4K5E6_9PLEO</name>
<sequence length="381" mass="42954">MMLVSAQQTRMDLPLSSPSFAISTQSIPSYPTLVALNTTYRRISNCSEAAMDNAEGAQGPEESNIETRPRWQQARLIEVVRCKPNAAKTTRDNNTKNRNNAKQAGSFNVLDYPPLLRIDKKGNLILIVGCEEKRNGPRKLQVSHDAVRRLSPIWASLIGHNRNWPPRAHKIRLNREDPDMLTLVMRIAHADFENLPKCLEFRQLLNLALISSWYQTNRVLKPFLPMWTQPFKNQILKPGHEEWLFIAYQFGYEEDLVMLCKYLTLNISVDEDCQPIGPGGTPLLGHFPEGCIRRILSGRSKLLQAFLHTTYQLVEGMVEHNTCQCEVTPIPGASPPLDGRSPLPKVPVTSIQQRKPILTSLLSQTIQGSSPSTYLTLLIQG</sequence>
<dbReference type="OrthoDB" id="5275938at2759"/>
<gene>
    <name evidence="1" type="ORF">CC78DRAFT_288331</name>
</gene>
<reference evidence="2" key="1">
    <citation type="journal article" date="2020" name="Stud. Mycol.">
        <title>101 Dothideomycetes genomes: A test case for predicting lifestyles and emergence of pathogens.</title>
        <authorList>
            <person name="Haridas S."/>
            <person name="Albert R."/>
            <person name="Binder M."/>
            <person name="Bloem J."/>
            <person name="LaButti K."/>
            <person name="Salamov A."/>
            <person name="Andreopoulos B."/>
            <person name="Baker S."/>
            <person name="Barry K."/>
            <person name="Bills G."/>
            <person name="Bluhm B."/>
            <person name="Cannon C."/>
            <person name="Castanera R."/>
            <person name="Culley D."/>
            <person name="Daum C."/>
            <person name="Ezra D."/>
            <person name="Gonzalez J."/>
            <person name="Henrissat B."/>
            <person name="Kuo A."/>
            <person name="Liang C."/>
            <person name="Lipzen A."/>
            <person name="Lutzoni F."/>
            <person name="Magnuson J."/>
            <person name="Mondo S."/>
            <person name="Nolan M."/>
            <person name="Ohm R."/>
            <person name="Pangilinan J."/>
            <person name="Park H.-J."/>
            <person name="Ramirez L."/>
            <person name="Alfaro M."/>
            <person name="Sun H."/>
            <person name="Tritt A."/>
            <person name="Yoshinaga Y."/>
            <person name="Zwiers L.-H."/>
            <person name="Turgeon B."/>
            <person name="Goodwin S."/>
            <person name="Spatafora J."/>
            <person name="Crous P."/>
            <person name="Grigoriev I."/>
        </authorList>
    </citation>
    <scope>NUCLEOTIDE SEQUENCE [LARGE SCALE GENOMIC DNA]</scope>
    <source>
        <strain evidence="2">CBS 304.66</strain>
    </source>
</reference>
<proteinExistence type="predicted"/>
<dbReference type="AlphaFoldDB" id="A0A9P4K5E6"/>
<dbReference type="EMBL" id="ML986629">
    <property type="protein sequence ID" value="KAF2263214.1"/>
    <property type="molecule type" value="Genomic_DNA"/>
</dbReference>
<evidence type="ECO:0000313" key="2">
    <source>
        <dbReference type="Proteomes" id="UP000800093"/>
    </source>
</evidence>